<sequence>MFIGEVNSFIVAMVKSQSSYNFKMVRRPEKIYDRSIYYDLIIQSLGDLIPRVLKIAGQGSAEKVTGKGF</sequence>
<name>A0A1J1IA13_9DIPT</name>
<dbReference type="EMBL" id="CVRI01000046">
    <property type="protein sequence ID" value="CRK97096.1"/>
    <property type="molecule type" value="Genomic_DNA"/>
</dbReference>
<organism evidence="1 2">
    <name type="scientific">Clunio marinus</name>
    <dbReference type="NCBI Taxonomy" id="568069"/>
    <lineage>
        <taxon>Eukaryota</taxon>
        <taxon>Metazoa</taxon>
        <taxon>Ecdysozoa</taxon>
        <taxon>Arthropoda</taxon>
        <taxon>Hexapoda</taxon>
        <taxon>Insecta</taxon>
        <taxon>Pterygota</taxon>
        <taxon>Neoptera</taxon>
        <taxon>Endopterygota</taxon>
        <taxon>Diptera</taxon>
        <taxon>Nematocera</taxon>
        <taxon>Chironomoidea</taxon>
        <taxon>Chironomidae</taxon>
        <taxon>Clunio</taxon>
    </lineage>
</organism>
<gene>
    <name evidence="1" type="ORF">CLUMA_CG010477</name>
</gene>
<proteinExistence type="predicted"/>
<keyword evidence="2" id="KW-1185">Reference proteome</keyword>
<dbReference type="AlphaFoldDB" id="A0A1J1IA13"/>
<accession>A0A1J1IA13</accession>
<dbReference type="Proteomes" id="UP000183832">
    <property type="component" value="Unassembled WGS sequence"/>
</dbReference>
<reference evidence="1 2" key="1">
    <citation type="submission" date="2015-04" db="EMBL/GenBank/DDBJ databases">
        <authorList>
            <person name="Syromyatnikov M.Y."/>
            <person name="Popov V.N."/>
        </authorList>
    </citation>
    <scope>NUCLEOTIDE SEQUENCE [LARGE SCALE GENOMIC DNA]</scope>
</reference>
<evidence type="ECO:0000313" key="2">
    <source>
        <dbReference type="Proteomes" id="UP000183832"/>
    </source>
</evidence>
<protein>
    <submittedName>
        <fullName evidence="1">CLUMA_CG010477, isoform A</fullName>
    </submittedName>
</protein>
<evidence type="ECO:0000313" key="1">
    <source>
        <dbReference type="EMBL" id="CRK97096.1"/>
    </source>
</evidence>